<evidence type="ECO:0000313" key="11">
    <source>
        <dbReference type="EMBL" id="EHP71287.1"/>
    </source>
</evidence>
<evidence type="ECO:0000256" key="6">
    <source>
        <dbReference type="ARBA" id="ARBA00048893"/>
    </source>
</evidence>
<organism evidence="11 12">
    <name type="scientific">Metallosphaera yellowstonensis MK1</name>
    <dbReference type="NCBI Taxonomy" id="671065"/>
    <lineage>
        <taxon>Archaea</taxon>
        <taxon>Thermoproteota</taxon>
        <taxon>Thermoprotei</taxon>
        <taxon>Sulfolobales</taxon>
        <taxon>Sulfolobaceae</taxon>
        <taxon>Metallosphaera</taxon>
    </lineage>
</organism>
<dbReference type="PANTHER" id="PTHR18968">
    <property type="entry name" value="THIAMINE PYROPHOSPHATE ENZYMES"/>
    <property type="match status" value="1"/>
</dbReference>
<comment type="function">
    <text evidence="1">Catalyzes the coenzyme A-dependent oxidative decarboxylation of different 2-oxoacids such as 2-oxoglutarate, pyruvate and 2-oxobutyrate to form their CoA derivatives.</text>
</comment>
<dbReference type="PANTHER" id="PTHR18968:SF13">
    <property type="entry name" value="ACETOLACTATE SYNTHASE CATALYTIC SUBUNIT, MITOCHONDRIAL"/>
    <property type="match status" value="1"/>
</dbReference>
<dbReference type="CDD" id="cd02002">
    <property type="entry name" value="TPP_BFDC"/>
    <property type="match status" value="1"/>
</dbReference>
<evidence type="ECO:0000256" key="5">
    <source>
        <dbReference type="ARBA" id="ARBA00023052"/>
    </source>
</evidence>
<dbReference type="SUPFAM" id="SSF52467">
    <property type="entry name" value="DHS-like NAD/FAD-binding domain"/>
    <property type="match status" value="1"/>
</dbReference>
<dbReference type="GO" id="GO:0003984">
    <property type="term" value="F:acetolactate synthase activity"/>
    <property type="evidence" value="ECO:0007669"/>
    <property type="project" value="TreeGrafter"/>
</dbReference>
<dbReference type="GO" id="GO:0016874">
    <property type="term" value="F:ligase activity"/>
    <property type="evidence" value="ECO:0007669"/>
    <property type="project" value="UniProtKB-KW"/>
</dbReference>
<dbReference type="GO" id="GO:0018491">
    <property type="term" value="F:2-oxobutyrate synthase activity"/>
    <property type="evidence" value="ECO:0007669"/>
    <property type="project" value="UniProtKB-ARBA"/>
</dbReference>
<dbReference type="InterPro" id="IPR011766">
    <property type="entry name" value="TPP_enzyme_TPP-bd"/>
</dbReference>
<gene>
    <name evidence="11" type="ORF">MetMK1DRAFT_00000960</name>
</gene>
<evidence type="ECO:0000259" key="10">
    <source>
        <dbReference type="Pfam" id="PF02776"/>
    </source>
</evidence>
<dbReference type="GO" id="GO:0009099">
    <property type="term" value="P:L-valine biosynthetic process"/>
    <property type="evidence" value="ECO:0007669"/>
    <property type="project" value="TreeGrafter"/>
</dbReference>
<dbReference type="InterPro" id="IPR045229">
    <property type="entry name" value="TPP_enz"/>
</dbReference>
<dbReference type="Pfam" id="PF02776">
    <property type="entry name" value="TPP_enzyme_N"/>
    <property type="match status" value="1"/>
</dbReference>
<dbReference type="HOGENOM" id="CLU_013748_3_1_2"/>
<dbReference type="CDD" id="cd07035">
    <property type="entry name" value="TPP_PYR_POX_like"/>
    <property type="match status" value="1"/>
</dbReference>
<dbReference type="GO" id="GO:0047553">
    <property type="term" value="F:2-oxoglutarate synthase activity"/>
    <property type="evidence" value="ECO:0007669"/>
    <property type="project" value="UniProtKB-ARBA"/>
</dbReference>
<comment type="similarity">
    <text evidence="2 7">Belongs to the TPP enzyme family.</text>
</comment>
<keyword evidence="5 7" id="KW-0786">Thiamine pyrophosphate</keyword>
<dbReference type="EC" id="1.2.7.11" evidence="4"/>
<dbReference type="AlphaFoldDB" id="H2C0M5"/>
<evidence type="ECO:0000256" key="4">
    <source>
        <dbReference type="ARBA" id="ARBA00012691"/>
    </source>
</evidence>
<protein>
    <recommendedName>
        <fullName evidence="4">2-oxoacid oxidoreductase (ferredoxin)</fullName>
        <ecNumber evidence="4">1.2.7.11</ecNumber>
    </recommendedName>
</protein>
<feature type="domain" description="Thiamine pyrophosphate enzyme central" evidence="8">
    <location>
        <begin position="189"/>
        <end position="314"/>
    </location>
</feature>
<comment type="subunit">
    <text evidence="3">Heterodimer composed of an alpha and a beta subunit.</text>
</comment>
<dbReference type="SUPFAM" id="SSF52518">
    <property type="entry name" value="Thiamin diphosphate-binding fold (THDP-binding)"/>
    <property type="match status" value="2"/>
</dbReference>
<dbReference type="Pfam" id="PF02775">
    <property type="entry name" value="TPP_enzyme_C"/>
    <property type="match status" value="1"/>
</dbReference>
<dbReference type="Proteomes" id="UP000003980">
    <property type="component" value="Unassembled WGS sequence"/>
</dbReference>
<feature type="domain" description="Thiamine pyrophosphate enzyme TPP-binding" evidence="9">
    <location>
        <begin position="369"/>
        <end position="471"/>
    </location>
</feature>
<dbReference type="InterPro" id="IPR029061">
    <property type="entry name" value="THDP-binding"/>
</dbReference>
<dbReference type="GO" id="GO:0050660">
    <property type="term" value="F:flavin adenine dinucleotide binding"/>
    <property type="evidence" value="ECO:0007669"/>
    <property type="project" value="TreeGrafter"/>
</dbReference>
<evidence type="ECO:0000313" key="12">
    <source>
        <dbReference type="Proteomes" id="UP000003980"/>
    </source>
</evidence>
<comment type="catalytic activity">
    <reaction evidence="6">
        <text>a 2-oxocarboxylate + 2 oxidized [2Fe-2S]-[ferredoxin] + CoA = an acyl-CoA + 2 reduced [2Fe-2S]-[ferredoxin] + CO2 + H(+)</text>
        <dbReference type="Rhea" id="RHEA:42316"/>
        <dbReference type="Rhea" id="RHEA-COMP:10000"/>
        <dbReference type="Rhea" id="RHEA-COMP:10001"/>
        <dbReference type="ChEBI" id="CHEBI:15378"/>
        <dbReference type="ChEBI" id="CHEBI:16526"/>
        <dbReference type="ChEBI" id="CHEBI:33737"/>
        <dbReference type="ChEBI" id="CHEBI:33738"/>
        <dbReference type="ChEBI" id="CHEBI:35179"/>
        <dbReference type="ChEBI" id="CHEBI:57287"/>
        <dbReference type="ChEBI" id="CHEBI:58342"/>
        <dbReference type="EC" id="1.2.7.11"/>
    </reaction>
</comment>
<dbReference type="GO" id="GO:0030976">
    <property type="term" value="F:thiamine pyrophosphate binding"/>
    <property type="evidence" value="ECO:0007669"/>
    <property type="project" value="InterPro"/>
</dbReference>
<accession>H2C0M5</accession>
<evidence type="ECO:0000256" key="1">
    <source>
        <dbReference type="ARBA" id="ARBA00003908"/>
    </source>
</evidence>
<dbReference type="STRING" id="671065.MetMK1DRAFT_00000960"/>
<feature type="domain" description="Thiamine pyrophosphate enzyme N-terminal TPP-binding" evidence="10">
    <location>
        <begin position="1"/>
        <end position="101"/>
    </location>
</feature>
<dbReference type="InterPro" id="IPR012000">
    <property type="entry name" value="Thiamin_PyroP_enz_cen_dom"/>
</dbReference>
<keyword evidence="12" id="KW-1185">Reference proteome</keyword>
<evidence type="ECO:0000259" key="8">
    <source>
        <dbReference type="Pfam" id="PF00205"/>
    </source>
</evidence>
<dbReference type="RefSeq" id="WP_009069434.1">
    <property type="nucleotide sequence ID" value="NZ_JH597755.1"/>
</dbReference>
<evidence type="ECO:0000259" key="9">
    <source>
        <dbReference type="Pfam" id="PF02775"/>
    </source>
</evidence>
<dbReference type="Pfam" id="PF00205">
    <property type="entry name" value="TPP_enzyme_M"/>
    <property type="match status" value="1"/>
</dbReference>
<dbReference type="EMBL" id="JH597755">
    <property type="protein sequence ID" value="EHP71287.1"/>
    <property type="molecule type" value="Genomic_DNA"/>
</dbReference>
<dbReference type="Gene3D" id="3.40.50.1220">
    <property type="entry name" value="TPP-binding domain"/>
    <property type="match status" value="1"/>
</dbReference>
<dbReference type="InterPro" id="IPR012001">
    <property type="entry name" value="Thiamin_PyroP_enz_TPP-bd_dom"/>
</dbReference>
<dbReference type="eggNOG" id="arCOG03656">
    <property type="taxonomic scope" value="Archaea"/>
</dbReference>
<sequence length="493" mass="54848">MKVAEVVFKELSNFTRTIFGNPGTTELSLLKYLPGHMNYVLSLHDGHALGMASGYHLYTGRVGVTNTHAAPGLTNSLGYVYSARLDRIPLLILVGQQNSRKLIDEPILSTDLREIPYAKGVIDVRYGEEVPKAILRGVKTAVSSPPGPVIVGIPYDIVDEEIDTQVEEIHPMIAQVNYQRQCDPSIISLLAEELNRARRIAIVAGYEVDITDAHEELKELSSKLKAPVFAEPHFSRSPSAEFVKILPRNASGINSALSEYDVVLLVGGMLHNVLYMDEELRTRNVIQITSDSEEATKRAWRSILCDPKSFLKEILPKVTEREGSNVLDLKVKEGRVGEIMKALSSRLNGYAVFEETPSHKEPVKMILGRRRRLYFSNRSGFLGWAIPASIGYVMAGGNAVTLVGDGSFHFAPQALWTATNYDIDLRVLILNNEGYESLRSRADYSAPFFSPKVSPLRVAEAYGFETLETESINDGLDWLMEKGVRRRVLEVKV</sequence>
<evidence type="ECO:0000256" key="2">
    <source>
        <dbReference type="ARBA" id="ARBA00007812"/>
    </source>
</evidence>
<evidence type="ECO:0000256" key="7">
    <source>
        <dbReference type="RuleBase" id="RU362132"/>
    </source>
</evidence>
<dbReference type="GO" id="GO:0009097">
    <property type="term" value="P:isoleucine biosynthetic process"/>
    <property type="evidence" value="ECO:0007669"/>
    <property type="project" value="TreeGrafter"/>
</dbReference>
<reference evidence="11 12" key="1">
    <citation type="submission" date="2012-01" db="EMBL/GenBank/DDBJ databases">
        <title>Improved High-Quality Draft sequence of Metallosphaera yellowstonensis MK1.</title>
        <authorList>
            <consortium name="US DOE Joint Genome Institute"/>
            <person name="Lucas S."/>
            <person name="Han J."/>
            <person name="Cheng J.-F."/>
            <person name="Goodwin L."/>
            <person name="Pitluck S."/>
            <person name="Peters L."/>
            <person name="Teshima H."/>
            <person name="Detter J.C."/>
            <person name="Han C."/>
            <person name="Tapia R."/>
            <person name="Land M."/>
            <person name="Hauser L."/>
            <person name="Kyrpides N."/>
            <person name="Kozubal M."/>
            <person name="Macur R.E."/>
            <person name="Jay Z."/>
            <person name="Inskeep W."/>
            <person name="Woyke T."/>
        </authorList>
    </citation>
    <scope>NUCLEOTIDE SEQUENCE [LARGE SCALE GENOMIC DNA]</scope>
    <source>
        <strain evidence="11 12">MK1</strain>
    </source>
</reference>
<dbReference type="GO" id="GO:0019164">
    <property type="term" value="F:pyruvate synthase activity"/>
    <property type="evidence" value="ECO:0007669"/>
    <property type="project" value="UniProtKB-ARBA"/>
</dbReference>
<dbReference type="InterPro" id="IPR029035">
    <property type="entry name" value="DHS-like_NAD/FAD-binding_dom"/>
</dbReference>
<dbReference type="Gene3D" id="3.40.50.970">
    <property type="match status" value="2"/>
</dbReference>
<name>H2C0M5_9CREN</name>
<evidence type="ECO:0000256" key="3">
    <source>
        <dbReference type="ARBA" id="ARBA00011631"/>
    </source>
</evidence>
<proteinExistence type="inferred from homology"/>
<dbReference type="OrthoDB" id="6837at2157"/>
<keyword evidence="11" id="KW-0436">Ligase</keyword>
<dbReference type="GO" id="GO:0000287">
    <property type="term" value="F:magnesium ion binding"/>
    <property type="evidence" value="ECO:0007669"/>
    <property type="project" value="InterPro"/>
</dbReference>
<dbReference type="GO" id="GO:0005948">
    <property type="term" value="C:acetolactate synthase complex"/>
    <property type="evidence" value="ECO:0007669"/>
    <property type="project" value="TreeGrafter"/>
</dbReference>